<protein>
    <submittedName>
        <fullName evidence="14">Proteorhodopsin</fullName>
    </submittedName>
</protein>
<keyword evidence="7 12" id="KW-1133">Transmembrane helix</keyword>
<evidence type="ECO:0000256" key="2">
    <source>
        <dbReference type="ARBA" id="ARBA00008130"/>
    </source>
</evidence>
<keyword evidence="10" id="KW-0675">Receptor</keyword>
<dbReference type="Gene3D" id="1.20.1070.10">
    <property type="entry name" value="Rhodopsin 7-helix transmembrane proteins"/>
    <property type="match status" value="1"/>
</dbReference>
<feature type="modified residue" description="N6-(retinylidene)lysine" evidence="11">
    <location>
        <position position="240"/>
    </location>
</feature>
<feature type="transmembrane region" description="Helical" evidence="12">
    <location>
        <begin position="107"/>
        <end position="125"/>
    </location>
</feature>
<dbReference type="SUPFAM" id="SSF81321">
    <property type="entry name" value="Family A G protein-coupled receptor-like"/>
    <property type="match status" value="1"/>
</dbReference>
<evidence type="ECO:0000256" key="10">
    <source>
        <dbReference type="ARBA" id="ARBA00023170"/>
    </source>
</evidence>
<feature type="transmembrane region" description="Helical" evidence="12">
    <location>
        <begin position="188"/>
        <end position="210"/>
    </location>
</feature>
<sequence>MSFLTARGVKASLATAALTLLPVSANAATTMLQSNDYVGISFWTISMAMVAATVFFLMEAGRMGGKWKTSLTVGALVTLVAAVHYFYMRDVWATTGESPTVYRYVDWLITVPLQMVEFYFILAAVTVVSSGVFWRLMIGSLVMLVAGYMGEAGLAPAWPAFIVGMLGWGYILYEIFAGEAGRVSAESAPAGVQSAFGTMRLIVTVGWAIYPLGYFLGYLNGSVDAVTLNVIYNIADVINKIAFVGIIWAAANAATSDSK</sequence>
<dbReference type="InterPro" id="IPR018229">
    <property type="entry name" value="Rhodopsin_retinal_BS"/>
</dbReference>
<accession>A0A0U2VY15</accession>
<feature type="signal peptide" evidence="13">
    <location>
        <begin position="1"/>
        <end position="27"/>
    </location>
</feature>
<keyword evidence="5 12" id="KW-0812">Transmembrane</keyword>
<evidence type="ECO:0000256" key="4">
    <source>
        <dbReference type="ARBA" id="ARBA00022606"/>
    </source>
</evidence>
<reference evidence="14" key="1">
    <citation type="journal article" date="2016" name="ISME J.">
        <title>Functional metagenomic screen reveals new and diverse microbial rhodopsins.</title>
        <authorList>
            <person name="Pushkarev A."/>
            <person name="Beja O."/>
        </authorList>
    </citation>
    <scope>NUCLEOTIDE SEQUENCE</scope>
</reference>
<evidence type="ECO:0000256" key="8">
    <source>
        <dbReference type="ARBA" id="ARBA00022991"/>
    </source>
</evidence>
<comment type="subcellular location">
    <subcellularLocation>
        <location evidence="1">Membrane</location>
        <topology evidence="1">Multi-pass membrane protein</topology>
    </subcellularLocation>
</comment>
<evidence type="ECO:0000256" key="12">
    <source>
        <dbReference type="SAM" id="Phobius"/>
    </source>
</evidence>
<dbReference type="PROSITE" id="PS00950">
    <property type="entry name" value="BACTERIAL_OPSIN_1"/>
    <property type="match status" value="1"/>
</dbReference>
<dbReference type="GO" id="GO:0010461">
    <property type="term" value="F:light-activated monoatomic ion channel activity"/>
    <property type="evidence" value="ECO:0007669"/>
    <property type="project" value="InterPro"/>
</dbReference>
<evidence type="ECO:0000256" key="11">
    <source>
        <dbReference type="PIRSR" id="PIRSR038142-50"/>
    </source>
</evidence>
<proteinExistence type="inferred from homology"/>
<dbReference type="Pfam" id="PF01036">
    <property type="entry name" value="Bac_rhodopsin"/>
    <property type="match status" value="1"/>
</dbReference>
<feature type="transmembrane region" description="Helical" evidence="12">
    <location>
        <begin position="156"/>
        <end position="176"/>
    </location>
</feature>
<evidence type="ECO:0000256" key="5">
    <source>
        <dbReference type="ARBA" id="ARBA00022692"/>
    </source>
</evidence>
<evidence type="ECO:0000313" key="14">
    <source>
        <dbReference type="EMBL" id="ALS56223.1"/>
    </source>
</evidence>
<dbReference type="GO" id="GO:0009881">
    <property type="term" value="F:photoreceptor activity"/>
    <property type="evidence" value="ECO:0007669"/>
    <property type="project" value="UniProtKB-KW"/>
</dbReference>
<feature type="chain" id="PRO_5006833226" evidence="13">
    <location>
        <begin position="28"/>
        <end position="259"/>
    </location>
</feature>
<dbReference type="SMART" id="SM01021">
    <property type="entry name" value="Bac_rhodopsin"/>
    <property type="match status" value="1"/>
</dbReference>
<keyword evidence="9 12" id="KW-0472">Membrane</keyword>
<evidence type="ECO:0000256" key="1">
    <source>
        <dbReference type="ARBA" id="ARBA00004141"/>
    </source>
</evidence>
<name>A0A0U2VY15_9BACT</name>
<dbReference type="GO" id="GO:0007602">
    <property type="term" value="P:phototransduction"/>
    <property type="evidence" value="ECO:0007669"/>
    <property type="project" value="UniProtKB-KW"/>
</dbReference>
<dbReference type="AlphaFoldDB" id="A0A0U2VY15"/>
<dbReference type="CDD" id="cd15242">
    <property type="entry name" value="7tm_Proteorhodopsin"/>
    <property type="match status" value="1"/>
</dbReference>
<dbReference type="EMBL" id="KT201091">
    <property type="protein sequence ID" value="ALS56223.1"/>
    <property type="molecule type" value="Genomic_DNA"/>
</dbReference>
<dbReference type="InterPro" id="IPR001425">
    <property type="entry name" value="Arc/bac/fun_rhodopsins"/>
</dbReference>
<keyword evidence="6 11" id="KW-0681">Retinal protein</keyword>
<evidence type="ECO:0000256" key="13">
    <source>
        <dbReference type="SAM" id="SignalP"/>
    </source>
</evidence>
<evidence type="ECO:0000256" key="6">
    <source>
        <dbReference type="ARBA" id="ARBA00022925"/>
    </source>
</evidence>
<dbReference type="PANTHER" id="PTHR28286">
    <property type="match status" value="1"/>
</dbReference>
<dbReference type="PANTHER" id="PTHR28286:SF2">
    <property type="entry name" value="BACTERIORHODOPSIN _OPSIN, NOPA (EUROFUNG)"/>
    <property type="match status" value="1"/>
</dbReference>
<keyword evidence="4" id="KW-0716">Sensory transduction</keyword>
<evidence type="ECO:0000256" key="3">
    <source>
        <dbReference type="ARBA" id="ARBA00022543"/>
    </source>
</evidence>
<feature type="transmembrane region" description="Helical" evidence="12">
    <location>
        <begin position="37"/>
        <end position="57"/>
    </location>
</feature>
<evidence type="ECO:0000256" key="7">
    <source>
        <dbReference type="ARBA" id="ARBA00022989"/>
    </source>
</evidence>
<dbReference type="GO" id="GO:0016020">
    <property type="term" value="C:membrane"/>
    <property type="evidence" value="ECO:0007669"/>
    <property type="project" value="UniProtKB-SubCell"/>
</dbReference>
<feature type="transmembrane region" description="Helical" evidence="12">
    <location>
        <begin position="230"/>
        <end position="251"/>
    </location>
</feature>
<comment type="similarity">
    <text evidence="2">Belongs to the archaeal/bacterial/fungal opsin family.</text>
</comment>
<organism evidence="14">
    <name type="scientific">uncultured bacterium EIL20A02</name>
    <dbReference type="NCBI Taxonomy" id="1768200"/>
    <lineage>
        <taxon>Bacteria</taxon>
        <taxon>environmental samples</taxon>
    </lineage>
</organism>
<keyword evidence="3" id="KW-0600">Photoreceptor protein</keyword>
<dbReference type="InterPro" id="IPR017402">
    <property type="entry name" value="Proteorhodopsin"/>
</dbReference>
<evidence type="ECO:0000256" key="9">
    <source>
        <dbReference type="ARBA" id="ARBA00023136"/>
    </source>
</evidence>
<keyword evidence="13" id="KW-0732">Signal</keyword>
<dbReference type="PIRSF" id="PIRSF038142">
    <property type="entry name" value="Rhodopsin_bac_prd"/>
    <property type="match status" value="1"/>
</dbReference>
<feature type="transmembrane region" description="Helical" evidence="12">
    <location>
        <begin position="69"/>
        <end position="87"/>
    </location>
</feature>
<comment type="PTM">
    <text evidence="11">Contains one covalently linked retinal chromophore.</text>
</comment>
<keyword evidence="8 11" id="KW-0157">Chromophore</keyword>